<dbReference type="InterPro" id="IPR001173">
    <property type="entry name" value="Glyco_trans_2-like"/>
</dbReference>
<dbReference type="PANTHER" id="PTHR32044">
    <property type="entry name" value="GLUCOMANNAN 4-BETA-MANNOSYLTRANSFERASE 9"/>
    <property type="match status" value="1"/>
</dbReference>
<dbReference type="STRING" id="56857.A0A200R5P1"/>
<evidence type="ECO:0000256" key="2">
    <source>
        <dbReference type="ARBA" id="ARBA00022676"/>
    </source>
</evidence>
<dbReference type="GO" id="GO:0071555">
    <property type="term" value="P:cell wall organization"/>
    <property type="evidence" value="ECO:0007669"/>
    <property type="project" value="UniProtKB-KW"/>
</dbReference>
<proteinExistence type="inferred from homology"/>
<dbReference type="OMA" id="VEMECKK"/>
<dbReference type="FunFam" id="3.90.550.10:FF:000015">
    <property type="entry name" value="Glucomannan 4-beta-mannosyltransferase 9"/>
    <property type="match status" value="1"/>
</dbReference>
<dbReference type="Gene3D" id="3.90.550.10">
    <property type="entry name" value="Spore Coat Polysaccharide Biosynthesis Protein SpsA, Chain A"/>
    <property type="match status" value="1"/>
</dbReference>
<feature type="domain" description="Glycosyltransferase 2-like" evidence="13">
    <location>
        <begin position="212"/>
        <end position="407"/>
    </location>
</feature>
<dbReference type="PANTHER" id="PTHR32044:SF64">
    <property type="entry name" value="OS09G0572500 PROTEIN"/>
    <property type="match status" value="1"/>
</dbReference>
<evidence type="ECO:0000256" key="6">
    <source>
        <dbReference type="ARBA" id="ARBA00023034"/>
    </source>
</evidence>
<dbReference type="GO" id="GO:0047259">
    <property type="term" value="F:glucomannan 4-beta-mannosyltransferase activity"/>
    <property type="evidence" value="ECO:0007669"/>
    <property type="project" value="UniProtKB-EC"/>
</dbReference>
<reference evidence="14 15" key="1">
    <citation type="journal article" date="2017" name="Mol. Plant">
        <title>The Genome of Medicinal Plant Macleaya cordata Provides New Insights into Benzylisoquinoline Alkaloids Metabolism.</title>
        <authorList>
            <person name="Liu X."/>
            <person name="Liu Y."/>
            <person name="Huang P."/>
            <person name="Ma Y."/>
            <person name="Qing Z."/>
            <person name="Tang Q."/>
            <person name="Cao H."/>
            <person name="Cheng P."/>
            <person name="Zheng Y."/>
            <person name="Yuan Z."/>
            <person name="Zhou Y."/>
            <person name="Liu J."/>
            <person name="Tang Z."/>
            <person name="Zhuo Y."/>
            <person name="Zhang Y."/>
            <person name="Yu L."/>
            <person name="Huang J."/>
            <person name="Yang P."/>
            <person name="Peng Q."/>
            <person name="Zhang J."/>
            <person name="Jiang W."/>
            <person name="Zhang Z."/>
            <person name="Lin K."/>
            <person name="Ro D.K."/>
            <person name="Chen X."/>
            <person name="Xiong X."/>
            <person name="Shang Y."/>
            <person name="Huang S."/>
            <person name="Zeng J."/>
        </authorList>
    </citation>
    <scope>NUCLEOTIDE SEQUENCE [LARGE SCALE GENOMIC DNA]</scope>
    <source>
        <strain evidence="15">cv. BLH2017</strain>
        <tissue evidence="14">Root</tissue>
    </source>
</reference>
<accession>A0A200R5P1</accession>
<dbReference type="EMBL" id="MVGT01000437">
    <property type="protein sequence ID" value="OVA18010.1"/>
    <property type="molecule type" value="Genomic_DNA"/>
</dbReference>
<comment type="catalytic activity">
    <reaction evidence="9">
        <text>GDP-mannose + (glucomannan)n = GDP + (glucomannan)n+1.</text>
        <dbReference type="EC" id="2.4.1.32"/>
    </reaction>
</comment>
<dbReference type="EC" id="2.4.1.32" evidence="11"/>
<feature type="transmembrane region" description="Helical" evidence="12">
    <location>
        <begin position="65"/>
        <end position="91"/>
    </location>
</feature>
<feature type="transmembrane region" description="Helical" evidence="12">
    <location>
        <begin position="516"/>
        <end position="534"/>
    </location>
</feature>
<evidence type="ECO:0000313" key="14">
    <source>
        <dbReference type="EMBL" id="OVA18010.1"/>
    </source>
</evidence>
<sequence length="566" mass="64992">MSSSSPPNRSALFKAKLSPVIKSSGTMQNLGMDEPRFGVYDGVTDAIRMTWQIVRNPVIVHVLRIAISMCAAMSIMLFAERVYMALVILCVKALGKKRYTKYKLDAMKEDLEINNTYPMVLVQIPMYNEKEVYKLSIGAACGLSWPSDRIIVQVLDDSTNAVLRELIELECQRWIAKGVNVKYETRDNRNGYKAGALREGLEKEYIKDCEFVVIFDADFQPEADYLWRTIPYLLENPELALVQARWKFVNADECLMTRLQEMSLDYHFSVEQEVGSSTCSFFGFNGTAGVWRLVAVTDAGGWKDRTTVEDMDLAVRASLKGWKFVFVGDLSVKNELPSTFKAYRFQQHRWSCGPANLFRKMTKEIIFCEKVSIWKKFHVIYCFFFVRKIVAHWVTFFFYCVIIPASVMVPEVHLPKPIAIYIPATITILNAICTPRSLHLVIFWILFENVMSLHRTKAAIIGLLEANRVNEWVVTEKLGNTLKQKNTKPARKRCGLCGLENRNWSAKARIGERIHLLELIMGVFLFYCAIYDFMFGRDHFYIYLFLQAGAFFVMGFGYVGTFVPNN</sequence>
<evidence type="ECO:0000256" key="3">
    <source>
        <dbReference type="ARBA" id="ARBA00022679"/>
    </source>
</evidence>
<evidence type="ECO:0000256" key="9">
    <source>
        <dbReference type="ARBA" id="ARBA00051800"/>
    </source>
</evidence>
<organism evidence="14 15">
    <name type="scientific">Macleaya cordata</name>
    <name type="common">Five-seeded plume-poppy</name>
    <name type="synonym">Bocconia cordata</name>
    <dbReference type="NCBI Taxonomy" id="56857"/>
    <lineage>
        <taxon>Eukaryota</taxon>
        <taxon>Viridiplantae</taxon>
        <taxon>Streptophyta</taxon>
        <taxon>Embryophyta</taxon>
        <taxon>Tracheophyta</taxon>
        <taxon>Spermatophyta</taxon>
        <taxon>Magnoliopsida</taxon>
        <taxon>Ranunculales</taxon>
        <taxon>Papaveraceae</taxon>
        <taxon>Papaveroideae</taxon>
        <taxon>Macleaya</taxon>
    </lineage>
</organism>
<evidence type="ECO:0000256" key="7">
    <source>
        <dbReference type="ARBA" id="ARBA00023136"/>
    </source>
</evidence>
<comment type="caution">
    <text evidence="14">The sequence shown here is derived from an EMBL/GenBank/DDBJ whole genome shotgun (WGS) entry which is preliminary data.</text>
</comment>
<protein>
    <recommendedName>
        <fullName evidence="11">glucomannan 4-beta-mannosyltransferase</fullName>
        <ecNumber evidence="11">2.4.1.32</ecNumber>
    </recommendedName>
</protein>
<keyword evidence="3" id="KW-0808">Transferase</keyword>
<dbReference type="GO" id="GO:0051753">
    <property type="term" value="F:mannan synthase activity"/>
    <property type="evidence" value="ECO:0007669"/>
    <property type="project" value="UniProtKB-ARBA"/>
</dbReference>
<keyword evidence="6" id="KW-0333">Golgi apparatus</keyword>
<feature type="transmembrane region" description="Helical" evidence="12">
    <location>
        <begin position="540"/>
        <end position="563"/>
    </location>
</feature>
<keyword evidence="4 12" id="KW-0812">Transmembrane</keyword>
<keyword evidence="15" id="KW-1185">Reference proteome</keyword>
<dbReference type="Pfam" id="PF13632">
    <property type="entry name" value="Glyco_trans_2_3"/>
    <property type="match status" value="1"/>
</dbReference>
<gene>
    <name evidence="14" type="ORF">BVC80_1835g416</name>
</gene>
<comment type="subcellular location">
    <subcellularLocation>
        <location evidence="1">Golgi apparatus membrane</location>
        <topology evidence="1">Multi-pass membrane protein</topology>
    </subcellularLocation>
</comment>
<evidence type="ECO:0000259" key="13">
    <source>
        <dbReference type="Pfam" id="PF13632"/>
    </source>
</evidence>
<comment type="similarity">
    <text evidence="10">Belongs to the glycosyltransferase 2 family. Plant cellulose synthase-like A subfamily.</text>
</comment>
<keyword evidence="8" id="KW-0961">Cell wall biogenesis/degradation</keyword>
<keyword evidence="2" id="KW-0328">Glycosyltransferase</keyword>
<dbReference type="Proteomes" id="UP000195402">
    <property type="component" value="Unassembled WGS sequence"/>
</dbReference>
<dbReference type="OrthoDB" id="72851at2759"/>
<evidence type="ECO:0000256" key="10">
    <source>
        <dbReference type="ARBA" id="ARBA00060879"/>
    </source>
</evidence>
<dbReference type="GO" id="GO:0000139">
    <property type="term" value="C:Golgi membrane"/>
    <property type="evidence" value="ECO:0007669"/>
    <property type="project" value="UniProtKB-SubCell"/>
</dbReference>
<dbReference type="InterPro" id="IPR029044">
    <property type="entry name" value="Nucleotide-diphossugar_trans"/>
</dbReference>
<evidence type="ECO:0000256" key="4">
    <source>
        <dbReference type="ARBA" id="ARBA00022692"/>
    </source>
</evidence>
<dbReference type="CDD" id="cd06437">
    <property type="entry name" value="CESA_CaSu_A2"/>
    <property type="match status" value="1"/>
</dbReference>
<evidence type="ECO:0000313" key="15">
    <source>
        <dbReference type="Proteomes" id="UP000195402"/>
    </source>
</evidence>
<feature type="transmembrane region" description="Helical" evidence="12">
    <location>
        <begin position="379"/>
        <end position="406"/>
    </location>
</feature>
<evidence type="ECO:0000256" key="5">
    <source>
        <dbReference type="ARBA" id="ARBA00022989"/>
    </source>
</evidence>
<evidence type="ECO:0000256" key="1">
    <source>
        <dbReference type="ARBA" id="ARBA00004653"/>
    </source>
</evidence>
<feature type="transmembrane region" description="Helical" evidence="12">
    <location>
        <begin position="418"/>
        <end position="447"/>
    </location>
</feature>
<evidence type="ECO:0000256" key="12">
    <source>
        <dbReference type="SAM" id="Phobius"/>
    </source>
</evidence>
<name>A0A200R5P1_MACCD</name>
<dbReference type="AlphaFoldDB" id="A0A200R5P1"/>
<keyword evidence="7 12" id="KW-0472">Membrane</keyword>
<dbReference type="SUPFAM" id="SSF53448">
    <property type="entry name" value="Nucleotide-diphospho-sugar transferases"/>
    <property type="match status" value="1"/>
</dbReference>
<evidence type="ECO:0000256" key="8">
    <source>
        <dbReference type="ARBA" id="ARBA00023316"/>
    </source>
</evidence>
<dbReference type="InParanoid" id="A0A200R5P1"/>
<evidence type="ECO:0000256" key="11">
    <source>
        <dbReference type="ARBA" id="ARBA00066505"/>
    </source>
</evidence>
<keyword evidence="5 12" id="KW-1133">Transmembrane helix</keyword>